<dbReference type="CDD" id="cd00165">
    <property type="entry name" value="S4"/>
    <property type="match status" value="1"/>
</dbReference>
<dbReference type="GO" id="GO:0003723">
    <property type="term" value="F:RNA binding"/>
    <property type="evidence" value="ECO:0007669"/>
    <property type="project" value="UniProtKB-KW"/>
</dbReference>
<name>A0A7X1NQQ8_9MICC</name>
<dbReference type="Pfam" id="PF00849">
    <property type="entry name" value="PseudoU_synth_2"/>
    <property type="match status" value="1"/>
</dbReference>
<comment type="catalytic activity">
    <reaction evidence="1">
        <text>a uridine in RNA = a pseudouridine in RNA</text>
        <dbReference type="Rhea" id="RHEA:48348"/>
        <dbReference type="Rhea" id="RHEA-COMP:12068"/>
        <dbReference type="Rhea" id="RHEA-COMP:12069"/>
        <dbReference type="ChEBI" id="CHEBI:65314"/>
        <dbReference type="ChEBI" id="CHEBI:65315"/>
    </reaction>
</comment>
<comment type="caution">
    <text evidence="8">The sequence shown here is derived from an EMBL/GenBank/DDBJ whole genome shotgun (WGS) entry which is preliminary data.</text>
</comment>
<dbReference type="CDD" id="cd02870">
    <property type="entry name" value="PseudoU_synth_RsuA_like"/>
    <property type="match status" value="1"/>
</dbReference>
<dbReference type="InterPro" id="IPR020103">
    <property type="entry name" value="PsdUridine_synth_cat_dom_sf"/>
</dbReference>
<feature type="domain" description="RNA-binding S4" evidence="7">
    <location>
        <begin position="227"/>
        <end position="288"/>
    </location>
</feature>
<dbReference type="SUPFAM" id="SSF55174">
    <property type="entry name" value="Alpha-L RNA-binding motif"/>
    <property type="match status" value="1"/>
</dbReference>
<dbReference type="Gene3D" id="3.30.70.1560">
    <property type="entry name" value="Alpha-L RNA-binding motif"/>
    <property type="match status" value="1"/>
</dbReference>
<organism evidence="8 9">
    <name type="scientific">Arthrobacter bussei</name>
    <dbReference type="NCBI Taxonomy" id="2594179"/>
    <lineage>
        <taxon>Bacteria</taxon>
        <taxon>Bacillati</taxon>
        <taxon>Actinomycetota</taxon>
        <taxon>Actinomycetes</taxon>
        <taxon>Micrococcales</taxon>
        <taxon>Micrococcaceae</taxon>
        <taxon>Arthrobacter</taxon>
    </lineage>
</organism>
<dbReference type="PANTHER" id="PTHR47683:SF2">
    <property type="entry name" value="RNA-BINDING S4 DOMAIN-CONTAINING PROTEIN"/>
    <property type="match status" value="1"/>
</dbReference>
<evidence type="ECO:0000256" key="6">
    <source>
        <dbReference type="SAM" id="MobiDB-lite"/>
    </source>
</evidence>
<evidence type="ECO:0000256" key="2">
    <source>
        <dbReference type="ARBA" id="ARBA00008348"/>
    </source>
</evidence>
<dbReference type="AlphaFoldDB" id="A0A7X1NQQ8"/>
<dbReference type="InterPro" id="IPR036986">
    <property type="entry name" value="S4_RNA-bd_sf"/>
</dbReference>
<gene>
    <name evidence="8" type="ORF">FNH21_10620</name>
</gene>
<evidence type="ECO:0000256" key="1">
    <source>
        <dbReference type="ARBA" id="ARBA00000073"/>
    </source>
</evidence>
<feature type="compositionally biased region" description="Basic and acidic residues" evidence="6">
    <location>
        <begin position="54"/>
        <end position="76"/>
    </location>
</feature>
<feature type="region of interest" description="Disordered" evidence="6">
    <location>
        <begin position="1"/>
        <end position="223"/>
    </location>
</feature>
<dbReference type="EMBL" id="VJXX01000002">
    <property type="protein sequence ID" value="MPY11164.1"/>
    <property type="molecule type" value="Genomic_DNA"/>
</dbReference>
<dbReference type="OrthoDB" id="9807213at2"/>
<evidence type="ECO:0000256" key="4">
    <source>
        <dbReference type="PROSITE-ProRule" id="PRU00182"/>
    </source>
</evidence>
<dbReference type="PANTHER" id="PTHR47683">
    <property type="entry name" value="PSEUDOURIDINE SYNTHASE FAMILY PROTEIN-RELATED"/>
    <property type="match status" value="1"/>
</dbReference>
<dbReference type="EC" id="5.4.99.-" evidence="5"/>
<keyword evidence="3 5" id="KW-0413">Isomerase</keyword>
<dbReference type="PROSITE" id="PS50889">
    <property type="entry name" value="S4"/>
    <property type="match status" value="1"/>
</dbReference>
<dbReference type="Proteomes" id="UP000326464">
    <property type="component" value="Unassembled WGS sequence"/>
</dbReference>
<dbReference type="RefSeq" id="WP_152814998.1">
    <property type="nucleotide sequence ID" value="NZ_VJXX01000002.1"/>
</dbReference>
<evidence type="ECO:0000256" key="5">
    <source>
        <dbReference type="RuleBase" id="RU003887"/>
    </source>
</evidence>
<proteinExistence type="inferred from homology"/>
<feature type="compositionally biased region" description="Basic and acidic residues" evidence="6">
    <location>
        <begin position="214"/>
        <end position="223"/>
    </location>
</feature>
<dbReference type="InterPro" id="IPR042092">
    <property type="entry name" value="PsdUridine_s_RsuA/RluB/E/F_cat"/>
</dbReference>
<keyword evidence="4" id="KW-0694">RNA-binding</keyword>
<dbReference type="PROSITE" id="PS01149">
    <property type="entry name" value="PSI_RSU"/>
    <property type="match status" value="1"/>
</dbReference>
<evidence type="ECO:0000259" key="7">
    <source>
        <dbReference type="SMART" id="SM00363"/>
    </source>
</evidence>
<feature type="compositionally biased region" description="Gly residues" evidence="6">
    <location>
        <begin position="82"/>
        <end position="91"/>
    </location>
</feature>
<sequence>MTQQPGSDSGRNAPRRGGSAGRPADADRARTSPSRGERTGRPNAGRSGEGRSFPSRDDRGGRAGEGRPSRSAEGRPARSGQGRPGAGGTGEGRSFPSRDDRGGRTGEGRSFPSRDDRGGRTGEGRPGRSAESRPQTGERRESADGRARSAAGRPSAGTPSGRFAAKPGSRAGKPGRPGQAGPRQKPAGAKAFGKERFGQNLGPVRQARPKHSGRPADEIDVHNPEGVRLQKVMALAGVASRRVCEEMILDGRVEVDGTVVTELGVRVDPEQVAIHVDGIRLQLNEHLKYYVFNKPRGVVSTMEDPEGRRCISDFLKNKDKSERLFHVGRLDAETEGLLLLTNDGELTNRLTHPSYEVPKTYLVQVRGPMAQGIGAQMKEGIELEDGVAKVDSFKLVDSTPGHILVEVVLHSGRNRVVRRLFDAVGHPVERLVRTQVGPIRVGDQRQGSIRVLGRQEVGHLLASVGL</sequence>
<dbReference type="SMART" id="SM00363">
    <property type="entry name" value="S4"/>
    <property type="match status" value="1"/>
</dbReference>
<evidence type="ECO:0000313" key="9">
    <source>
        <dbReference type="Proteomes" id="UP000326464"/>
    </source>
</evidence>
<dbReference type="NCBIfam" id="TIGR00093">
    <property type="entry name" value="pseudouridine synthase"/>
    <property type="match status" value="1"/>
</dbReference>
<dbReference type="Gene3D" id="3.30.70.580">
    <property type="entry name" value="Pseudouridine synthase I, catalytic domain, N-terminal subdomain"/>
    <property type="match status" value="1"/>
</dbReference>
<feature type="compositionally biased region" description="Basic and acidic residues" evidence="6">
    <location>
        <begin position="96"/>
        <end position="147"/>
    </location>
</feature>
<protein>
    <recommendedName>
        <fullName evidence="5">Pseudouridine synthase</fullName>
        <ecNumber evidence="5">5.4.99.-</ecNumber>
    </recommendedName>
</protein>
<dbReference type="InterPro" id="IPR006145">
    <property type="entry name" value="PsdUridine_synth_RsuA/RluA"/>
</dbReference>
<dbReference type="InterPro" id="IPR002942">
    <property type="entry name" value="S4_RNA-bd"/>
</dbReference>
<dbReference type="Pfam" id="PF01479">
    <property type="entry name" value="S4"/>
    <property type="match status" value="1"/>
</dbReference>
<evidence type="ECO:0000313" key="8">
    <source>
        <dbReference type="EMBL" id="MPY11164.1"/>
    </source>
</evidence>
<dbReference type="InterPro" id="IPR018496">
    <property type="entry name" value="PsdUridine_synth_RsuA/RluB_CS"/>
</dbReference>
<dbReference type="Gene3D" id="3.10.290.10">
    <property type="entry name" value="RNA-binding S4 domain"/>
    <property type="match status" value="1"/>
</dbReference>
<feature type="compositionally biased region" description="Basic and acidic residues" evidence="6">
    <location>
        <begin position="24"/>
        <end position="40"/>
    </location>
</feature>
<feature type="compositionally biased region" description="Polar residues" evidence="6">
    <location>
        <begin position="1"/>
        <end position="10"/>
    </location>
</feature>
<feature type="compositionally biased region" description="Low complexity" evidence="6">
    <location>
        <begin position="148"/>
        <end position="157"/>
    </location>
</feature>
<dbReference type="InterPro" id="IPR050343">
    <property type="entry name" value="RsuA_PseudoU_synthase"/>
</dbReference>
<keyword evidence="9" id="KW-1185">Reference proteome</keyword>
<dbReference type="GO" id="GO:0000455">
    <property type="term" value="P:enzyme-directed rRNA pseudouridine synthesis"/>
    <property type="evidence" value="ECO:0007669"/>
    <property type="project" value="UniProtKB-ARBA"/>
</dbReference>
<evidence type="ECO:0000256" key="3">
    <source>
        <dbReference type="ARBA" id="ARBA00023235"/>
    </source>
</evidence>
<dbReference type="GO" id="GO:0120159">
    <property type="term" value="F:rRNA pseudouridine synthase activity"/>
    <property type="evidence" value="ECO:0007669"/>
    <property type="project" value="UniProtKB-ARBA"/>
</dbReference>
<dbReference type="SUPFAM" id="SSF55120">
    <property type="entry name" value="Pseudouridine synthase"/>
    <property type="match status" value="1"/>
</dbReference>
<dbReference type="InterPro" id="IPR020094">
    <property type="entry name" value="TruA/RsuA/RluB/E/F_N"/>
</dbReference>
<dbReference type="InterPro" id="IPR000748">
    <property type="entry name" value="PsdUridine_synth_RsuA/RluB/E/F"/>
</dbReference>
<comment type="similarity">
    <text evidence="2 5">Belongs to the pseudouridine synthase RsuA family.</text>
</comment>
<accession>A0A7X1NQQ8</accession>
<reference evidence="9" key="1">
    <citation type="submission" date="2019-07" db="EMBL/GenBank/DDBJ databases">
        <title>Arthrobacter KR32 sp. nov., isolated from mountain cheese made of cows milk.</title>
        <authorList>
            <person name="Flegler A."/>
        </authorList>
    </citation>
    <scope>NUCLEOTIDE SEQUENCE [LARGE SCALE GENOMIC DNA]</scope>
    <source>
        <strain evidence="9">KR32</strain>
    </source>
</reference>
<dbReference type="FunFam" id="3.10.290.10:FF:000003">
    <property type="entry name" value="Pseudouridine synthase"/>
    <property type="match status" value="1"/>
</dbReference>